<protein>
    <submittedName>
        <fullName evidence="1">Uncharacterized protein</fullName>
    </submittedName>
</protein>
<keyword evidence="2" id="KW-1185">Reference proteome</keyword>
<sequence>MRAAALSVAVTMIVADGKGGHTALLIPRSDKVLTHPGFVHVAPSGVFAPTEQHWRLLKAVGRKQVALRYCGISVPLLTLRPEIDVLIFVRDPEWFREEMRRARRKGLREFQPNWEYRSARDVIWLRLKPDFTPYEDDVIDPARMVPHAAASLSLATRVARQMGTGS</sequence>
<evidence type="ECO:0000313" key="1">
    <source>
        <dbReference type="EMBL" id="AGZ45177.1"/>
    </source>
</evidence>
<evidence type="ECO:0000313" key="2">
    <source>
        <dbReference type="Proteomes" id="UP000017746"/>
    </source>
</evidence>
<gene>
    <name evidence="1" type="ORF">AFR_34605</name>
</gene>
<dbReference type="KEGG" id="afs:AFR_34605"/>
<dbReference type="AlphaFoldDB" id="U5W841"/>
<dbReference type="HOGENOM" id="CLU_1599197_0_0_11"/>
<reference evidence="1 2" key="1">
    <citation type="journal article" date="2014" name="J. Biotechnol.">
        <title>Complete genome sequence of the actinobacterium Actinoplanes friuliensis HAG 010964, producer of the lipopeptide antibiotic friulimycin.</title>
        <authorList>
            <person name="Ruckert C."/>
            <person name="Szczepanowski R."/>
            <person name="Albersmeier A."/>
            <person name="Goesmann A."/>
            <person name="Fischer N."/>
            <person name="Steinkamper A."/>
            <person name="Puhler A."/>
            <person name="Biener R."/>
            <person name="Schwartz D."/>
            <person name="Kalinowski J."/>
        </authorList>
    </citation>
    <scope>NUCLEOTIDE SEQUENCE [LARGE SCALE GENOMIC DNA]</scope>
    <source>
        <strain evidence="1 2">DSM 7358</strain>
    </source>
</reference>
<organism evidence="1 2">
    <name type="scientific">Actinoplanes friuliensis DSM 7358</name>
    <dbReference type="NCBI Taxonomy" id="1246995"/>
    <lineage>
        <taxon>Bacteria</taxon>
        <taxon>Bacillati</taxon>
        <taxon>Actinomycetota</taxon>
        <taxon>Actinomycetes</taxon>
        <taxon>Micromonosporales</taxon>
        <taxon>Micromonosporaceae</taxon>
        <taxon>Actinoplanes</taxon>
    </lineage>
</organism>
<dbReference type="PATRIC" id="fig|1246995.3.peg.7001"/>
<name>U5W841_9ACTN</name>
<accession>U5W841</accession>
<dbReference type="STRING" id="1246995.AFR_34605"/>
<dbReference type="EMBL" id="CP006272">
    <property type="protein sequence ID" value="AGZ45177.1"/>
    <property type="molecule type" value="Genomic_DNA"/>
</dbReference>
<dbReference type="Proteomes" id="UP000017746">
    <property type="component" value="Chromosome"/>
</dbReference>
<proteinExistence type="predicted"/>